<proteinExistence type="predicted"/>
<reference evidence="2" key="1">
    <citation type="submission" date="2010-12" db="EMBL/GenBank/DDBJ databases">
        <title>Complete sequence of Rhodopseudomonas palustris DX-1.</title>
        <authorList>
            <consortium name="US DOE Joint Genome Institute"/>
            <person name="Lucas S."/>
            <person name="Copeland A."/>
            <person name="Lapidus A."/>
            <person name="Cheng J.-F."/>
            <person name="Goodwin L."/>
            <person name="Pitluck S."/>
            <person name="Misra M."/>
            <person name="Chertkov O."/>
            <person name="Detter J.C."/>
            <person name="Han C."/>
            <person name="Tapia R."/>
            <person name="Land M."/>
            <person name="Hauser L."/>
            <person name="Kyrpides N."/>
            <person name="Ivanova N."/>
            <person name="Ovchinnikova G."/>
            <person name="Logan B."/>
            <person name="Oda Y."/>
            <person name="Harwood C."/>
            <person name="Woyke T."/>
        </authorList>
    </citation>
    <scope>NUCLEOTIDE SEQUENCE [LARGE SCALE GENOMIC DNA]</scope>
    <source>
        <strain evidence="2">DX-1</strain>
    </source>
</reference>
<feature type="transmembrane region" description="Helical" evidence="1">
    <location>
        <begin position="6"/>
        <end position="25"/>
    </location>
</feature>
<keyword evidence="1" id="KW-1133">Transmembrane helix</keyword>
<keyword evidence="1" id="KW-0472">Membrane</keyword>
<dbReference type="STRING" id="652103.Rpdx1_2976"/>
<keyword evidence="1" id="KW-0812">Transmembrane</keyword>
<gene>
    <name evidence="2" type="ordered locus">Rpdx1_2976</name>
</gene>
<evidence type="ECO:0000313" key="2">
    <source>
        <dbReference type="EMBL" id="ADU44557.1"/>
    </source>
</evidence>
<evidence type="ECO:0000256" key="1">
    <source>
        <dbReference type="SAM" id="Phobius"/>
    </source>
</evidence>
<organism evidence="2 3">
    <name type="scientific">Rhodopseudomonas palustris (strain DX-1)</name>
    <dbReference type="NCBI Taxonomy" id="652103"/>
    <lineage>
        <taxon>Bacteria</taxon>
        <taxon>Pseudomonadati</taxon>
        <taxon>Pseudomonadota</taxon>
        <taxon>Alphaproteobacteria</taxon>
        <taxon>Hyphomicrobiales</taxon>
        <taxon>Nitrobacteraceae</taxon>
        <taxon>Rhodopseudomonas</taxon>
    </lineage>
</organism>
<dbReference type="Proteomes" id="UP000001402">
    <property type="component" value="Chromosome"/>
</dbReference>
<dbReference type="EMBL" id="CP002418">
    <property type="protein sequence ID" value="ADU44557.1"/>
    <property type="molecule type" value="Genomic_DNA"/>
</dbReference>
<evidence type="ECO:0000313" key="3">
    <source>
        <dbReference type="Proteomes" id="UP000001402"/>
    </source>
</evidence>
<dbReference type="HOGENOM" id="CLU_3405133_0_0_5"/>
<dbReference type="AlphaFoldDB" id="E6VL62"/>
<dbReference type="KEGG" id="rpx:Rpdx1_2976"/>
<accession>E6VL62</accession>
<protein>
    <submittedName>
        <fullName evidence="2">Uncharacterized protein</fullName>
    </submittedName>
</protein>
<name>E6VL62_RHOPX</name>
<sequence length="30" mass="3219">MSQSLALLVLIGFDIAICAMLGVLIQRMTP</sequence>